<accession>A0A2T1E186</accession>
<name>A0A2T1E186_9CYAN</name>
<proteinExistence type="predicted"/>
<sequence>MAQWSSDRFSYHPLRLNKPNKLSFEARFAPSRGSFDLQIIPKPVLVSGEQLDPPEAQPVSEPVSLAARFHNRSLAKPIALHQVPKNTGNAYESTFRASNNLILSIRKGLKLWLNWMQHS</sequence>
<dbReference type="EMBL" id="PVWK01000108">
    <property type="protein sequence ID" value="PSB26384.1"/>
    <property type="molecule type" value="Genomic_DNA"/>
</dbReference>
<protein>
    <submittedName>
        <fullName evidence="1">Uncharacterized protein</fullName>
    </submittedName>
</protein>
<evidence type="ECO:0000313" key="2">
    <source>
        <dbReference type="Proteomes" id="UP000239576"/>
    </source>
</evidence>
<reference evidence="2" key="1">
    <citation type="submission" date="2018-02" db="EMBL/GenBank/DDBJ databases">
        <authorList>
            <person name="Moore K."/>
            <person name="Momper L."/>
        </authorList>
    </citation>
    <scope>NUCLEOTIDE SEQUENCE [LARGE SCALE GENOMIC DNA]</scope>
    <source>
        <strain evidence="2">ULC18</strain>
    </source>
</reference>
<dbReference type="AlphaFoldDB" id="A0A2T1E186"/>
<evidence type="ECO:0000313" key="1">
    <source>
        <dbReference type="EMBL" id="PSB26384.1"/>
    </source>
</evidence>
<organism evidence="1 2">
    <name type="scientific">Stenomitos frigidus ULC18</name>
    <dbReference type="NCBI Taxonomy" id="2107698"/>
    <lineage>
        <taxon>Bacteria</taxon>
        <taxon>Bacillati</taxon>
        <taxon>Cyanobacteriota</taxon>
        <taxon>Cyanophyceae</taxon>
        <taxon>Leptolyngbyales</taxon>
        <taxon>Leptolyngbyaceae</taxon>
        <taxon>Stenomitos</taxon>
    </lineage>
</organism>
<reference evidence="1 2" key="2">
    <citation type="submission" date="2018-03" db="EMBL/GenBank/DDBJ databases">
        <title>The ancient ancestry and fast evolution of plastids.</title>
        <authorList>
            <person name="Moore K.R."/>
            <person name="Magnabosco C."/>
            <person name="Momper L."/>
            <person name="Gold D.A."/>
            <person name="Bosak T."/>
            <person name="Fournier G.P."/>
        </authorList>
    </citation>
    <scope>NUCLEOTIDE SEQUENCE [LARGE SCALE GENOMIC DNA]</scope>
    <source>
        <strain evidence="1 2">ULC18</strain>
    </source>
</reference>
<keyword evidence="2" id="KW-1185">Reference proteome</keyword>
<comment type="caution">
    <text evidence="1">The sequence shown here is derived from an EMBL/GenBank/DDBJ whole genome shotgun (WGS) entry which is preliminary data.</text>
</comment>
<gene>
    <name evidence="1" type="ORF">C7B82_19925</name>
</gene>
<dbReference type="Proteomes" id="UP000239576">
    <property type="component" value="Unassembled WGS sequence"/>
</dbReference>